<reference evidence="3 4" key="1">
    <citation type="journal article" date="2012" name="Genome Biol.">
        <title>The genome of the polar eukaryotic microalga coccomyxa subellipsoidea reveals traits of cold adaptation.</title>
        <authorList>
            <person name="Blanc G."/>
            <person name="Agarkova I."/>
            <person name="Grimwood J."/>
            <person name="Kuo A."/>
            <person name="Brueggeman A."/>
            <person name="Dunigan D."/>
            <person name="Gurnon J."/>
            <person name="Ladunga I."/>
            <person name="Lindquist E."/>
            <person name="Lucas S."/>
            <person name="Pangilinan J."/>
            <person name="Proschold T."/>
            <person name="Salamov A."/>
            <person name="Schmutz J."/>
            <person name="Weeks D."/>
            <person name="Yamada T."/>
            <person name="Claverie J.M."/>
            <person name="Grigoriev I."/>
            <person name="Van Etten J."/>
            <person name="Lomsadze A."/>
            <person name="Borodovsky M."/>
        </authorList>
    </citation>
    <scope>NUCLEOTIDE SEQUENCE [LARGE SCALE GENOMIC DNA]</scope>
    <source>
        <strain evidence="3 4">C-169</strain>
    </source>
</reference>
<feature type="transmembrane region" description="Helical" evidence="2">
    <location>
        <begin position="42"/>
        <end position="65"/>
    </location>
</feature>
<comment type="caution">
    <text evidence="3">The sequence shown here is derived from an EMBL/GenBank/DDBJ whole genome shotgun (WGS) entry which is preliminary data.</text>
</comment>
<evidence type="ECO:0000256" key="2">
    <source>
        <dbReference type="SAM" id="Phobius"/>
    </source>
</evidence>
<evidence type="ECO:0000313" key="4">
    <source>
        <dbReference type="Proteomes" id="UP000007264"/>
    </source>
</evidence>
<keyword evidence="2" id="KW-0812">Transmembrane</keyword>
<dbReference type="RefSeq" id="XP_005648481.1">
    <property type="nucleotide sequence ID" value="XM_005648424.1"/>
</dbReference>
<dbReference type="KEGG" id="csl:COCSUDRAFT_62465"/>
<keyword evidence="4" id="KW-1185">Reference proteome</keyword>
<sequence length="100" mass="10916">MKTERAPMTCAVAAVSLLYAYVGSLATDLREVIRGRTRLSPLALALIVGVSAALIGVAAALLTTYTRRQLRRRLEEESSSNQCDEEHGEARQPSEQDPLM</sequence>
<organism evidence="3 4">
    <name type="scientific">Coccomyxa subellipsoidea (strain C-169)</name>
    <name type="common">Green microalga</name>
    <dbReference type="NCBI Taxonomy" id="574566"/>
    <lineage>
        <taxon>Eukaryota</taxon>
        <taxon>Viridiplantae</taxon>
        <taxon>Chlorophyta</taxon>
        <taxon>core chlorophytes</taxon>
        <taxon>Trebouxiophyceae</taxon>
        <taxon>Trebouxiophyceae incertae sedis</taxon>
        <taxon>Coccomyxaceae</taxon>
        <taxon>Coccomyxa</taxon>
        <taxon>Coccomyxa subellipsoidea</taxon>
    </lineage>
</organism>
<dbReference type="EMBL" id="AGSI01000006">
    <property type="protein sequence ID" value="EIE23937.1"/>
    <property type="molecule type" value="Genomic_DNA"/>
</dbReference>
<feature type="region of interest" description="Disordered" evidence="1">
    <location>
        <begin position="73"/>
        <end position="100"/>
    </location>
</feature>
<dbReference type="GeneID" id="17041935"/>
<proteinExistence type="predicted"/>
<protein>
    <submittedName>
        <fullName evidence="3">Uncharacterized protein</fullName>
    </submittedName>
</protein>
<accession>I0YZW8</accession>
<evidence type="ECO:0000256" key="1">
    <source>
        <dbReference type="SAM" id="MobiDB-lite"/>
    </source>
</evidence>
<dbReference type="Proteomes" id="UP000007264">
    <property type="component" value="Unassembled WGS sequence"/>
</dbReference>
<name>I0YZW8_COCSC</name>
<evidence type="ECO:0000313" key="3">
    <source>
        <dbReference type="EMBL" id="EIE23937.1"/>
    </source>
</evidence>
<gene>
    <name evidence="3" type="ORF">COCSUDRAFT_62465</name>
</gene>
<feature type="compositionally biased region" description="Basic and acidic residues" evidence="1">
    <location>
        <begin position="84"/>
        <end position="94"/>
    </location>
</feature>
<keyword evidence="2" id="KW-0472">Membrane</keyword>
<keyword evidence="2" id="KW-1133">Transmembrane helix</keyword>
<dbReference type="AlphaFoldDB" id="I0YZW8"/>